<dbReference type="GO" id="GO:0005737">
    <property type="term" value="C:cytoplasm"/>
    <property type="evidence" value="ECO:0007669"/>
    <property type="project" value="TreeGrafter"/>
</dbReference>
<dbReference type="InterPro" id="IPR036869">
    <property type="entry name" value="J_dom_sf"/>
</dbReference>
<dbReference type="OrthoDB" id="9779889at2"/>
<gene>
    <name evidence="3" type="ORF">CH338_12345</name>
</gene>
<dbReference type="PROSITE" id="PS50076">
    <property type="entry name" value="DNAJ_2"/>
    <property type="match status" value="1"/>
</dbReference>
<evidence type="ECO:0000313" key="4">
    <source>
        <dbReference type="Proteomes" id="UP000248863"/>
    </source>
</evidence>
<comment type="caution">
    <text evidence="3">The sequence shown here is derived from an EMBL/GenBank/DDBJ whole genome shotgun (WGS) entry which is preliminary data.</text>
</comment>
<sequence>MRNPYEVLGVPRTADAAAIKSAFRKLAKKLHPDANQDDPKSAKRFAEINQAYEIIGDEKKRKAFDRGEIDAEGKPRFHGFEGFGAHPGAGAAGSPGGAHFENFSFGPEGFRRAGGGTGARGFGGGFEDILKDVFGAAAAGQGGRRTGFGGMPFEAEDMHQPAGRDVEAAVTITLAEAAKGGTRRVHLPTGKEVEVKIPAGLADGQQIRLKGQGLPGPGAVGDALVTVTIAPHPLFERDGANLRLDLPVTLYEAVLGGKVRVPTLDGAVELNIPPGTSSGRTFRLKGKGLPAKGATGDLLVGVRIVLPKEHDIELDELMRHWRDAKPYDPRRDME</sequence>
<dbReference type="PANTHER" id="PTHR43096:SF52">
    <property type="entry name" value="DNAJ HOMOLOG 1, MITOCHONDRIAL-RELATED"/>
    <property type="match status" value="1"/>
</dbReference>
<dbReference type="CDD" id="cd06257">
    <property type="entry name" value="DnaJ"/>
    <property type="match status" value="1"/>
</dbReference>
<dbReference type="Gene3D" id="2.60.260.20">
    <property type="entry name" value="Urease metallochaperone UreE, N-terminal domain"/>
    <property type="match status" value="2"/>
</dbReference>
<keyword evidence="4" id="KW-1185">Reference proteome</keyword>
<dbReference type="InterPro" id="IPR002939">
    <property type="entry name" value="DnaJ_C"/>
</dbReference>
<dbReference type="PRINTS" id="PR00625">
    <property type="entry name" value="JDOMAIN"/>
</dbReference>
<dbReference type="FunFam" id="2.60.260.20:FF:000013">
    <property type="entry name" value="DnaJ subfamily B member 11"/>
    <property type="match status" value="1"/>
</dbReference>
<dbReference type="SUPFAM" id="SSF46565">
    <property type="entry name" value="Chaperone J-domain"/>
    <property type="match status" value="1"/>
</dbReference>
<dbReference type="PANTHER" id="PTHR43096">
    <property type="entry name" value="DNAJ HOMOLOG 1, MITOCHONDRIAL-RELATED"/>
    <property type="match status" value="1"/>
</dbReference>
<dbReference type="InterPro" id="IPR008971">
    <property type="entry name" value="HSP40/DnaJ_pept-bd"/>
</dbReference>
<dbReference type="GO" id="GO:0051082">
    <property type="term" value="F:unfolded protein binding"/>
    <property type="evidence" value="ECO:0007669"/>
    <property type="project" value="InterPro"/>
</dbReference>
<dbReference type="Proteomes" id="UP000248863">
    <property type="component" value="Unassembled WGS sequence"/>
</dbReference>
<feature type="domain" description="J" evidence="2">
    <location>
        <begin position="3"/>
        <end position="68"/>
    </location>
</feature>
<dbReference type="Pfam" id="PF00226">
    <property type="entry name" value="DnaJ"/>
    <property type="match status" value="1"/>
</dbReference>
<dbReference type="AlphaFoldDB" id="A0A327KJ80"/>
<dbReference type="GO" id="GO:0042026">
    <property type="term" value="P:protein refolding"/>
    <property type="evidence" value="ECO:0007669"/>
    <property type="project" value="TreeGrafter"/>
</dbReference>
<dbReference type="Gene3D" id="1.10.287.110">
    <property type="entry name" value="DnaJ domain"/>
    <property type="match status" value="1"/>
</dbReference>
<name>A0A327KJ80_9BRAD</name>
<dbReference type="RefSeq" id="WP_111357474.1">
    <property type="nucleotide sequence ID" value="NZ_NHSK01000135.1"/>
</dbReference>
<proteinExistence type="predicted"/>
<dbReference type="Pfam" id="PF01556">
    <property type="entry name" value="DnaJ_C"/>
    <property type="match status" value="1"/>
</dbReference>
<evidence type="ECO:0000256" key="1">
    <source>
        <dbReference type="ARBA" id="ARBA00023186"/>
    </source>
</evidence>
<evidence type="ECO:0000259" key="2">
    <source>
        <dbReference type="PROSITE" id="PS50076"/>
    </source>
</evidence>
<dbReference type="CDD" id="cd10747">
    <property type="entry name" value="DnaJ_C"/>
    <property type="match status" value="1"/>
</dbReference>
<keyword evidence="1" id="KW-0143">Chaperone</keyword>
<evidence type="ECO:0000313" key="3">
    <source>
        <dbReference type="EMBL" id="RAI38547.1"/>
    </source>
</evidence>
<dbReference type="EMBL" id="NPEU01000120">
    <property type="protein sequence ID" value="RAI38547.1"/>
    <property type="molecule type" value="Genomic_DNA"/>
</dbReference>
<dbReference type="SUPFAM" id="SSF49493">
    <property type="entry name" value="HSP40/DnaJ peptide-binding domain"/>
    <property type="match status" value="2"/>
</dbReference>
<protein>
    <submittedName>
        <fullName evidence="3">Molecular chaperone DnaJ</fullName>
    </submittedName>
</protein>
<dbReference type="InterPro" id="IPR001623">
    <property type="entry name" value="DnaJ_domain"/>
</dbReference>
<accession>A0A327KJ80</accession>
<reference evidence="3 4" key="1">
    <citation type="submission" date="2017-07" db="EMBL/GenBank/DDBJ databases">
        <title>Draft Genome Sequences of Select Purple Nonsulfur Bacteria.</title>
        <authorList>
            <person name="Lasarre B."/>
            <person name="Mckinlay J.B."/>
        </authorList>
    </citation>
    <scope>NUCLEOTIDE SEQUENCE [LARGE SCALE GENOMIC DNA]</scope>
    <source>
        <strain evidence="3 4">DSM 11907</strain>
    </source>
</reference>
<organism evidence="3 4">
    <name type="scientific">Rhodoplanes elegans</name>
    <dbReference type="NCBI Taxonomy" id="29408"/>
    <lineage>
        <taxon>Bacteria</taxon>
        <taxon>Pseudomonadati</taxon>
        <taxon>Pseudomonadota</taxon>
        <taxon>Alphaproteobacteria</taxon>
        <taxon>Hyphomicrobiales</taxon>
        <taxon>Nitrobacteraceae</taxon>
        <taxon>Rhodoplanes</taxon>
    </lineage>
</organism>
<dbReference type="SMART" id="SM00271">
    <property type="entry name" value="DnaJ"/>
    <property type="match status" value="1"/>
</dbReference>